<evidence type="ECO:0000256" key="8">
    <source>
        <dbReference type="ARBA" id="ARBA00023136"/>
    </source>
</evidence>
<reference evidence="12" key="2">
    <citation type="submission" date="2016-04" db="EMBL/GenBank/DDBJ databases">
        <title>First Complete Genome Sequence of a Subdivision 6 Acidobacterium.</title>
        <authorList>
            <person name="Huang S."/>
            <person name="Vieira S."/>
            <person name="Bunk B."/>
            <person name="Riedel T."/>
            <person name="Sproeer C."/>
            <person name="Overmann J."/>
        </authorList>
    </citation>
    <scope>NUCLEOTIDE SEQUENCE [LARGE SCALE GENOMIC DNA]</scope>
    <source>
        <strain evidence="12">DSM 100886 HEG_-6_39</strain>
    </source>
</reference>
<organism evidence="11 12">
    <name type="scientific">Luteitalea pratensis</name>
    <dbReference type="NCBI Taxonomy" id="1855912"/>
    <lineage>
        <taxon>Bacteria</taxon>
        <taxon>Pseudomonadati</taxon>
        <taxon>Acidobacteriota</taxon>
        <taxon>Vicinamibacteria</taxon>
        <taxon>Vicinamibacterales</taxon>
        <taxon>Vicinamibacteraceae</taxon>
        <taxon>Luteitalea</taxon>
    </lineage>
</organism>
<keyword evidence="7 10" id="KW-0406">Ion transport</keyword>
<dbReference type="Proteomes" id="UP000076079">
    <property type="component" value="Chromosome"/>
</dbReference>
<evidence type="ECO:0000256" key="5">
    <source>
        <dbReference type="ARBA" id="ARBA00022692"/>
    </source>
</evidence>
<keyword evidence="3 10" id="KW-0813">Transport</keyword>
<dbReference type="NCBIfam" id="NF001843">
    <property type="entry name" value="PRK00567.1-4"/>
    <property type="match status" value="1"/>
</dbReference>
<evidence type="ECO:0000313" key="11">
    <source>
        <dbReference type="EMBL" id="AMY11043.1"/>
    </source>
</evidence>
<feature type="transmembrane region" description="Helical" evidence="10">
    <location>
        <begin position="12"/>
        <end position="30"/>
    </location>
</feature>
<dbReference type="STRING" id="1855912.LuPra_04287"/>
<comment type="similarity">
    <text evidence="2 10">Belongs to the MscL family.</text>
</comment>
<dbReference type="InterPro" id="IPR037673">
    <property type="entry name" value="MSC/AndL"/>
</dbReference>
<keyword evidence="12" id="KW-1185">Reference proteome</keyword>
<dbReference type="Gene3D" id="1.10.1200.120">
    <property type="entry name" value="Large-conductance mechanosensitive channel, MscL, domain 1"/>
    <property type="match status" value="1"/>
</dbReference>
<dbReference type="PATRIC" id="fig|1813736.3.peg.4527"/>
<dbReference type="GO" id="GO:0005886">
    <property type="term" value="C:plasma membrane"/>
    <property type="evidence" value="ECO:0007669"/>
    <property type="project" value="UniProtKB-SubCell"/>
</dbReference>
<name>A0A143PSA1_LUTPR</name>
<comment type="subunit">
    <text evidence="10">Homopentamer.</text>
</comment>
<proteinExistence type="inferred from homology"/>
<accession>A0A143PSA1</accession>
<evidence type="ECO:0000313" key="12">
    <source>
        <dbReference type="Proteomes" id="UP000076079"/>
    </source>
</evidence>
<evidence type="ECO:0000256" key="1">
    <source>
        <dbReference type="ARBA" id="ARBA00004651"/>
    </source>
</evidence>
<evidence type="ECO:0000256" key="2">
    <source>
        <dbReference type="ARBA" id="ARBA00007254"/>
    </source>
</evidence>
<gene>
    <name evidence="10 11" type="primary">mscL</name>
    <name evidence="11" type="ORF">LuPra_04287</name>
</gene>
<dbReference type="HAMAP" id="MF_00115">
    <property type="entry name" value="MscL"/>
    <property type="match status" value="1"/>
</dbReference>
<dbReference type="InterPro" id="IPR036019">
    <property type="entry name" value="MscL_channel"/>
</dbReference>
<evidence type="ECO:0000256" key="4">
    <source>
        <dbReference type="ARBA" id="ARBA00022475"/>
    </source>
</evidence>
<dbReference type="PANTHER" id="PTHR30266">
    <property type="entry name" value="MECHANOSENSITIVE CHANNEL MSCL"/>
    <property type="match status" value="1"/>
</dbReference>
<dbReference type="PROSITE" id="PS01327">
    <property type="entry name" value="MSCL"/>
    <property type="match status" value="1"/>
</dbReference>
<comment type="function">
    <text evidence="10">Channel that opens in response to stretch forces in the membrane lipid bilayer. May participate in the regulation of osmotic pressure changes within the cell.</text>
</comment>
<keyword evidence="4 10" id="KW-1003">Cell membrane</keyword>
<dbReference type="KEGG" id="abac:LuPra_04287"/>
<dbReference type="SUPFAM" id="SSF81330">
    <property type="entry name" value="Gated mechanosensitive channel"/>
    <property type="match status" value="1"/>
</dbReference>
<dbReference type="NCBIfam" id="NF010557">
    <property type="entry name" value="PRK13952.1"/>
    <property type="match status" value="1"/>
</dbReference>
<comment type="subcellular location">
    <subcellularLocation>
        <location evidence="1 10">Cell membrane</location>
        <topology evidence="1 10">Multi-pass membrane protein</topology>
    </subcellularLocation>
</comment>
<dbReference type="AlphaFoldDB" id="A0A143PSA1"/>
<evidence type="ECO:0000256" key="10">
    <source>
        <dbReference type="HAMAP-Rule" id="MF_00115"/>
    </source>
</evidence>
<dbReference type="NCBIfam" id="TIGR00220">
    <property type="entry name" value="mscL"/>
    <property type="match status" value="1"/>
</dbReference>
<dbReference type="InterPro" id="IPR019823">
    <property type="entry name" value="Mechanosensitive_channel_CS"/>
</dbReference>
<evidence type="ECO:0000256" key="3">
    <source>
        <dbReference type="ARBA" id="ARBA00022448"/>
    </source>
</evidence>
<feature type="transmembrane region" description="Helical" evidence="10">
    <location>
        <begin position="84"/>
        <end position="105"/>
    </location>
</feature>
<keyword evidence="9 10" id="KW-0407">Ion channel</keyword>
<dbReference type="RefSeq" id="WP_110172628.1">
    <property type="nucleotide sequence ID" value="NZ_CP015136.1"/>
</dbReference>
<protein>
    <recommendedName>
        <fullName evidence="10">Large-conductance mechanosensitive channel</fullName>
    </recommendedName>
</protein>
<dbReference type="OrthoDB" id="9810350at2"/>
<dbReference type="PANTHER" id="PTHR30266:SF2">
    <property type="entry name" value="LARGE-CONDUCTANCE MECHANOSENSITIVE CHANNEL"/>
    <property type="match status" value="1"/>
</dbReference>
<evidence type="ECO:0000256" key="6">
    <source>
        <dbReference type="ARBA" id="ARBA00022989"/>
    </source>
</evidence>
<dbReference type="Pfam" id="PF01741">
    <property type="entry name" value="MscL"/>
    <property type="match status" value="1"/>
</dbReference>
<keyword evidence="5 10" id="KW-0812">Transmembrane</keyword>
<evidence type="ECO:0000256" key="9">
    <source>
        <dbReference type="ARBA" id="ARBA00023303"/>
    </source>
</evidence>
<keyword evidence="6 10" id="KW-1133">Transmembrane helix</keyword>
<evidence type="ECO:0000256" key="7">
    <source>
        <dbReference type="ARBA" id="ARBA00023065"/>
    </source>
</evidence>
<dbReference type="GO" id="GO:0008381">
    <property type="term" value="F:mechanosensitive monoatomic ion channel activity"/>
    <property type="evidence" value="ECO:0007669"/>
    <property type="project" value="UniProtKB-UniRule"/>
</dbReference>
<dbReference type="PRINTS" id="PR01264">
    <property type="entry name" value="MECHCHANNEL"/>
</dbReference>
<dbReference type="InterPro" id="IPR001185">
    <property type="entry name" value="MS_channel"/>
</dbReference>
<sequence>MLKEFKEFIARGNVIDLAVGVIIGAAFGAITKSVVDDLVMPIIGMIVGKVDFANLFVTLSPGKLTGPAATLAEAKAAGAVTLNYGLFINVLINFFLIAFAVFLLVKFVNQMRKQMIHEKDAAPAPPPEDIELLREIRDELKRTRA</sequence>
<reference evidence="11 12" key="1">
    <citation type="journal article" date="2016" name="Genome Announc.">
        <title>First Complete Genome Sequence of a Subdivision 6 Acidobacterium Strain.</title>
        <authorList>
            <person name="Huang S."/>
            <person name="Vieira S."/>
            <person name="Bunk B."/>
            <person name="Riedel T."/>
            <person name="Sproer C."/>
            <person name="Overmann J."/>
        </authorList>
    </citation>
    <scope>NUCLEOTIDE SEQUENCE [LARGE SCALE GENOMIC DNA]</scope>
    <source>
        <strain evidence="12">DSM 100886 HEG_-6_39</strain>
    </source>
</reference>
<dbReference type="EMBL" id="CP015136">
    <property type="protein sequence ID" value="AMY11043.1"/>
    <property type="molecule type" value="Genomic_DNA"/>
</dbReference>
<keyword evidence="8 10" id="KW-0472">Membrane</keyword>